<organism evidence="1 2">
    <name type="scientific">Legionella erythra</name>
    <dbReference type="NCBI Taxonomy" id="448"/>
    <lineage>
        <taxon>Bacteria</taxon>
        <taxon>Pseudomonadati</taxon>
        <taxon>Pseudomonadota</taxon>
        <taxon>Gammaproteobacteria</taxon>
        <taxon>Legionellales</taxon>
        <taxon>Legionellaceae</taxon>
        <taxon>Legionella</taxon>
    </lineage>
</organism>
<name>A0A0W0TTY0_LEGER</name>
<proteinExistence type="predicted"/>
<dbReference type="AlphaFoldDB" id="A0A0W0TTY0"/>
<keyword evidence="2" id="KW-1185">Reference proteome</keyword>
<dbReference type="EMBL" id="LNYA01000009">
    <property type="protein sequence ID" value="KTC99095.1"/>
    <property type="molecule type" value="Genomic_DNA"/>
</dbReference>
<evidence type="ECO:0000313" key="2">
    <source>
        <dbReference type="Proteomes" id="UP000054773"/>
    </source>
</evidence>
<dbReference type="PATRIC" id="fig|448.7.peg.660"/>
<accession>A0A0W0TTY0</accession>
<comment type="caution">
    <text evidence="1">The sequence shown here is derived from an EMBL/GenBank/DDBJ whole genome shotgun (WGS) entry which is preliminary data.</text>
</comment>
<gene>
    <name evidence="1" type="ORF">Lery_0634</name>
</gene>
<protein>
    <submittedName>
        <fullName evidence="1">Uncharacterized protein</fullName>
    </submittedName>
</protein>
<dbReference type="OrthoDB" id="119951at2"/>
<sequence>MQLKTEYGVESLALELIPRTASGALDLTEATRIAEGGTHVLYRFKESPYVIKLMKQNPDLNQLRQLEDNYAVLYDCFDREGKQRCIREQHVIAEIKYEGQEPQRRALAIVPYEPCFKSAVKFDFKIEPTELDPCLIEQHKVLFEKANAALICGKTPEVDFNLDEYAILDPRIGAILKRLDSDPALKEPMMEFLTHYRDFYQKTDIILDAMGFENILFFKDGQGEWQFKIGSTIKHDTGSYTRELFHAVHEGKPMAMNFVNYTHAYFSPANIRAVNACALKLKLPPVIQDVSLHTADLVQVSDNLPVAERMLSFARHGDFKKVDELLSANQEQLCFSLSDFWAYPLIADEYVKQQQPLIALGKYLDAVSSLPVMLPENKEEAKRVDGAKSDLIQRKKMHDETMISQRQQTAALSHVGFWALKGTDKEKALQDKQNTPCLN</sequence>
<dbReference type="RefSeq" id="WP_058525811.1">
    <property type="nucleotide sequence ID" value="NZ_CAAAHY010000051.1"/>
</dbReference>
<dbReference type="Proteomes" id="UP000054773">
    <property type="component" value="Unassembled WGS sequence"/>
</dbReference>
<dbReference type="STRING" id="448.Lery_0634"/>
<reference evidence="1 2" key="1">
    <citation type="submission" date="2015-11" db="EMBL/GenBank/DDBJ databases">
        <title>Genomic analysis of 38 Legionella species identifies large and diverse effector repertoires.</title>
        <authorList>
            <person name="Burstein D."/>
            <person name="Amaro F."/>
            <person name="Zusman T."/>
            <person name="Lifshitz Z."/>
            <person name="Cohen O."/>
            <person name="Gilbert J.A."/>
            <person name="Pupko T."/>
            <person name="Shuman H.A."/>
            <person name="Segal G."/>
        </authorList>
    </citation>
    <scope>NUCLEOTIDE SEQUENCE [LARGE SCALE GENOMIC DNA]</scope>
    <source>
        <strain evidence="1 2">SE-32A-C8</strain>
    </source>
</reference>
<evidence type="ECO:0000313" key="1">
    <source>
        <dbReference type="EMBL" id="KTC99095.1"/>
    </source>
</evidence>